<evidence type="ECO:0000313" key="3">
    <source>
        <dbReference type="Proteomes" id="UP000245946"/>
    </source>
</evidence>
<keyword evidence="3" id="KW-1185">Reference proteome</keyword>
<feature type="compositionally biased region" description="Low complexity" evidence="1">
    <location>
        <begin position="1"/>
        <end position="13"/>
    </location>
</feature>
<sequence length="842" mass="88955">MSHKSLSPSCSSSDLGERMPGSPFSTAPPSPSPLSLHSTLTASTYATARPEAYSSSSSSCTSDTSPDTSHTEHQHAPESYAPESYAMDSPDADDLLTPRAQQPTSTLASRRRKGSVPPVMLVGPETLYADYFGSLTGRRPSTGLLHLEIDDAPSSDEDPAFDAKIRTHNAPVPEHIVRPALESHFSSDDTDENSSSSGCDSSTSHEPAAHMGFFRSRALGNKSSFMSLRAAAARTDSQVLDSDVSVSHETESSKAKSSIESTSTASQSGFRYTSRAFHNASRRAFFLRPGSIRPRNLPAPLAASEVIHAPPGKSPRSKADTSYHRRARSDDPVRSILSQLDDAPQVPEDSAGAVLARTLQARRECAADTTLLGGAALRTECDCCEAHGLWIFVPSRQLLCRSCLTLALGALGSPVATASPRSSPTPASIARLLNELPPSGLEALLVAAARASKQPKQSLPLEQEVSRVPPSPLRRVRSGERLGSRLFRRALGGHGHLASSASTTGDARAAALRTSRSIASLRGVEPPPSAPPTINTFRDIIAAPHAHPAALYVGQLRLAPILDSWGCGRPQAAVDPLLLCTACPPSRDDARGAVVPASQAQQHAQAAHALFGESPRPAPVPPPRRESVCSGEVSPNAGRPAGPPTRLPRRVSSLPALKVLANAMHPAAHTAALATVRAGAAVPTMASGLVAVSPRGTSLLRLHDAVSPTKASPQTPRSPLSPYRLPRLSTHGRTRPPPPLDLVQVAAKSAKHGGRPSGQPQSARLPQSRALDRSPRFASDLGRSPRPVKQDLTRKPSAGSVAGSMRTPRPLNPDPSWAPPRWEHWTPEPAWQSAAPAPLLFH</sequence>
<feature type="region of interest" description="Disordered" evidence="1">
    <location>
        <begin position="183"/>
        <end position="206"/>
    </location>
</feature>
<feature type="region of interest" description="Disordered" evidence="1">
    <location>
        <begin position="705"/>
        <end position="842"/>
    </location>
</feature>
<feature type="compositionally biased region" description="Low complexity" evidence="1">
    <location>
        <begin position="599"/>
        <end position="609"/>
    </location>
</feature>
<feature type="compositionally biased region" description="Polar residues" evidence="1">
    <location>
        <begin position="99"/>
        <end position="108"/>
    </location>
</feature>
<feature type="compositionally biased region" description="Low complexity" evidence="1">
    <location>
        <begin position="255"/>
        <end position="268"/>
    </location>
</feature>
<name>A0A316YZP3_9BASI</name>
<feature type="compositionally biased region" description="Low complexity" evidence="1">
    <location>
        <begin position="33"/>
        <end position="68"/>
    </location>
</feature>
<evidence type="ECO:0000313" key="2">
    <source>
        <dbReference type="EMBL" id="PWN94719.1"/>
    </source>
</evidence>
<dbReference type="GeneID" id="37266806"/>
<dbReference type="Proteomes" id="UP000245946">
    <property type="component" value="Unassembled WGS sequence"/>
</dbReference>
<accession>A0A316YZP3</accession>
<feature type="region of interest" description="Disordered" evidence="1">
    <location>
        <begin position="236"/>
        <end position="269"/>
    </location>
</feature>
<reference evidence="2 3" key="1">
    <citation type="journal article" date="2018" name="Mol. Biol. Evol.">
        <title>Broad Genomic Sampling Reveals a Smut Pathogenic Ancestry of the Fungal Clade Ustilaginomycotina.</title>
        <authorList>
            <person name="Kijpornyongpan T."/>
            <person name="Mondo S.J."/>
            <person name="Barry K."/>
            <person name="Sandor L."/>
            <person name="Lee J."/>
            <person name="Lipzen A."/>
            <person name="Pangilinan J."/>
            <person name="LaButti K."/>
            <person name="Hainaut M."/>
            <person name="Henrissat B."/>
            <person name="Grigoriev I.V."/>
            <person name="Spatafora J.W."/>
            <person name="Aime M.C."/>
        </authorList>
    </citation>
    <scope>NUCLEOTIDE SEQUENCE [LARGE SCALE GENOMIC DNA]</scope>
    <source>
        <strain evidence="2 3">MCA 4186</strain>
    </source>
</reference>
<evidence type="ECO:0000256" key="1">
    <source>
        <dbReference type="SAM" id="MobiDB-lite"/>
    </source>
</evidence>
<dbReference type="EMBL" id="KZ819309">
    <property type="protein sequence ID" value="PWN94719.1"/>
    <property type="molecule type" value="Genomic_DNA"/>
</dbReference>
<feature type="region of interest" description="Disordered" evidence="1">
    <location>
        <begin position="1"/>
        <end position="119"/>
    </location>
</feature>
<dbReference type="AlphaFoldDB" id="A0A316YZP3"/>
<feature type="compositionally biased region" description="Low complexity" evidence="1">
    <location>
        <begin position="717"/>
        <end position="729"/>
    </location>
</feature>
<feature type="region of interest" description="Disordered" evidence="1">
    <location>
        <begin position="456"/>
        <end position="475"/>
    </location>
</feature>
<feature type="compositionally biased region" description="Basic and acidic residues" evidence="1">
    <location>
        <begin position="317"/>
        <end position="331"/>
    </location>
</feature>
<feature type="compositionally biased region" description="Low complexity" evidence="1">
    <location>
        <begin position="236"/>
        <end position="245"/>
    </location>
</feature>
<gene>
    <name evidence="2" type="ORF">FA09DRAFT_165410</name>
</gene>
<proteinExistence type="predicted"/>
<feature type="region of interest" description="Disordered" evidence="1">
    <location>
        <begin position="306"/>
        <end position="331"/>
    </location>
</feature>
<dbReference type="RefSeq" id="XP_025594998.1">
    <property type="nucleotide sequence ID" value="XM_025739260.1"/>
</dbReference>
<feature type="region of interest" description="Disordered" evidence="1">
    <location>
        <begin position="599"/>
        <end position="648"/>
    </location>
</feature>
<feature type="compositionally biased region" description="Low complexity" evidence="1">
    <location>
        <begin position="193"/>
        <end position="204"/>
    </location>
</feature>
<organism evidence="2 3">
    <name type="scientific">Tilletiopsis washingtonensis</name>
    <dbReference type="NCBI Taxonomy" id="58919"/>
    <lineage>
        <taxon>Eukaryota</taxon>
        <taxon>Fungi</taxon>
        <taxon>Dikarya</taxon>
        <taxon>Basidiomycota</taxon>
        <taxon>Ustilaginomycotina</taxon>
        <taxon>Exobasidiomycetes</taxon>
        <taxon>Entylomatales</taxon>
        <taxon>Entylomatales incertae sedis</taxon>
        <taxon>Tilletiopsis</taxon>
    </lineage>
</organism>
<protein>
    <submittedName>
        <fullName evidence="2">Uncharacterized protein</fullName>
    </submittedName>
</protein>